<organism evidence="1 2">
    <name type="scientific">Oceanobacter antarcticus</name>
    <dbReference type="NCBI Taxonomy" id="3133425"/>
    <lineage>
        <taxon>Bacteria</taxon>
        <taxon>Pseudomonadati</taxon>
        <taxon>Pseudomonadota</taxon>
        <taxon>Gammaproteobacteria</taxon>
        <taxon>Oceanospirillales</taxon>
        <taxon>Oceanospirillaceae</taxon>
        <taxon>Oceanobacter</taxon>
    </lineage>
</organism>
<evidence type="ECO:0008006" key="3">
    <source>
        <dbReference type="Google" id="ProtNLM"/>
    </source>
</evidence>
<comment type="caution">
    <text evidence="1">The sequence shown here is derived from an EMBL/GenBank/DDBJ whole genome shotgun (WGS) entry which is preliminary data.</text>
</comment>
<dbReference type="EMBL" id="JBBKTX010000004">
    <property type="protein sequence ID" value="MFK4751760.1"/>
    <property type="molecule type" value="Genomic_DNA"/>
</dbReference>
<gene>
    <name evidence="1" type="ORF">WG929_04965</name>
</gene>
<evidence type="ECO:0000313" key="2">
    <source>
        <dbReference type="Proteomes" id="UP001620597"/>
    </source>
</evidence>
<name>A0ABW8NFN0_9GAMM</name>
<keyword evidence="2" id="KW-1185">Reference proteome</keyword>
<accession>A0ABW8NFN0</accession>
<dbReference type="RefSeq" id="WP_416205138.1">
    <property type="nucleotide sequence ID" value="NZ_JBBKTX010000004.1"/>
</dbReference>
<dbReference type="Proteomes" id="UP001620597">
    <property type="component" value="Unassembled WGS sequence"/>
</dbReference>
<reference evidence="1 2" key="1">
    <citation type="submission" date="2024-03" db="EMBL/GenBank/DDBJ databases">
        <title>High-quality draft genome sequence of Oceanobacter sp. wDCs-4.</title>
        <authorList>
            <person name="Dong C."/>
        </authorList>
    </citation>
    <scope>NUCLEOTIDE SEQUENCE [LARGE SCALE GENOMIC DNA]</scope>
    <source>
        <strain evidence="2">wDCs-4</strain>
    </source>
</reference>
<evidence type="ECO:0000313" key="1">
    <source>
        <dbReference type="EMBL" id="MFK4751760.1"/>
    </source>
</evidence>
<proteinExistence type="predicted"/>
<sequence>MTLYCGAYLPESGLSDSPFVGALTRVAAKLTSMNGRKKSLEDPHLDLYFLVPGSTDVPPFRGMRFHSFDRANRRLRIESSVPAHMVASRHCQAYVLAAIQDAVENAADFFSREHIDFDHQAYDLMIAHLVETH</sequence>
<protein>
    <recommendedName>
        <fullName evidence="3">Immunity protein 44</fullName>
    </recommendedName>
</protein>